<protein>
    <submittedName>
        <fullName evidence="2">Cytochrome c</fullName>
    </submittedName>
</protein>
<dbReference type="Pfam" id="PF09626">
    <property type="entry name" value="DHC"/>
    <property type="match status" value="1"/>
</dbReference>
<proteinExistence type="predicted"/>
<name>A0A480AZI3_9BURK</name>
<dbReference type="AlphaFoldDB" id="A0A480AZI3"/>
<dbReference type="Proteomes" id="UP000301751">
    <property type="component" value="Unassembled WGS sequence"/>
</dbReference>
<dbReference type="RefSeq" id="WP_137733948.1">
    <property type="nucleotide sequence ID" value="NZ_BJCL01000008.1"/>
</dbReference>
<keyword evidence="3" id="KW-1185">Reference proteome</keyword>
<dbReference type="OrthoDB" id="5296814at2"/>
<evidence type="ECO:0000256" key="1">
    <source>
        <dbReference type="SAM" id="SignalP"/>
    </source>
</evidence>
<evidence type="ECO:0000313" key="3">
    <source>
        <dbReference type="Proteomes" id="UP000301751"/>
    </source>
</evidence>
<feature type="chain" id="PRO_5019741380" evidence="1">
    <location>
        <begin position="25"/>
        <end position="161"/>
    </location>
</feature>
<comment type="caution">
    <text evidence="2">The sequence shown here is derived from an EMBL/GenBank/DDBJ whole genome shotgun (WGS) entry which is preliminary data.</text>
</comment>
<dbReference type="InterPro" id="IPR036280">
    <property type="entry name" value="Multihaem_cyt_sf"/>
</dbReference>
<feature type="signal peptide" evidence="1">
    <location>
        <begin position="1"/>
        <end position="24"/>
    </location>
</feature>
<sequence>MHRPRTLPMMTLLACLLAASPGRADGDRAAAQVPLHPAYRQECAACHLAYPPGLLPAASWRRLMDNLPRHFGTDASLDAATLQQLNTWLAANAGTHRKVARDPSPPPQDRITRAAWFVREHDEVPAATWTRPAIKSAAHCAACHTRADQREFRERDIRIPR</sequence>
<dbReference type="EMBL" id="BJCL01000008">
    <property type="protein sequence ID" value="GCL64228.1"/>
    <property type="molecule type" value="Genomic_DNA"/>
</dbReference>
<dbReference type="InterPro" id="IPR018588">
    <property type="entry name" value="Dihaem_cytochrome-c"/>
</dbReference>
<evidence type="ECO:0000313" key="2">
    <source>
        <dbReference type="EMBL" id="GCL64228.1"/>
    </source>
</evidence>
<keyword evidence="1" id="KW-0732">Signal</keyword>
<reference evidence="3" key="1">
    <citation type="submission" date="2019-03" db="EMBL/GenBank/DDBJ databases">
        <title>Aquabacterium pictum sp.nov., the first bacteriochlorophyll a-containing freshwater bacterium in the genus Aquabacterium of the class Betaproteobacteria.</title>
        <authorList>
            <person name="Hirose S."/>
            <person name="Tank M."/>
            <person name="Hara E."/>
            <person name="Tamaki H."/>
            <person name="Takaichi S."/>
            <person name="Haruta S."/>
            <person name="Hanada S."/>
        </authorList>
    </citation>
    <scope>NUCLEOTIDE SEQUENCE [LARGE SCALE GENOMIC DNA]</scope>
    <source>
        <strain evidence="3">W35</strain>
    </source>
</reference>
<organism evidence="2 3">
    <name type="scientific">Pseudaquabacterium pictum</name>
    <dbReference type="NCBI Taxonomy" id="2315236"/>
    <lineage>
        <taxon>Bacteria</taxon>
        <taxon>Pseudomonadati</taxon>
        <taxon>Pseudomonadota</taxon>
        <taxon>Betaproteobacteria</taxon>
        <taxon>Burkholderiales</taxon>
        <taxon>Sphaerotilaceae</taxon>
        <taxon>Pseudaquabacterium</taxon>
    </lineage>
</organism>
<gene>
    <name evidence="2" type="ORF">AQPW35_33090</name>
</gene>
<dbReference type="SUPFAM" id="SSF48695">
    <property type="entry name" value="Multiheme cytochromes"/>
    <property type="match status" value="1"/>
</dbReference>
<accession>A0A480AZI3</accession>